<reference evidence="1" key="1">
    <citation type="submission" date="2020-07" db="EMBL/GenBank/DDBJ databases">
        <title>Genome sequence and genetic diversity analysis of an under-domesticated orphan crop, white fonio (Digitaria exilis).</title>
        <authorList>
            <person name="Bennetzen J.L."/>
            <person name="Chen S."/>
            <person name="Ma X."/>
            <person name="Wang X."/>
            <person name="Yssel A.E.J."/>
            <person name="Chaluvadi S.R."/>
            <person name="Johnson M."/>
            <person name="Gangashetty P."/>
            <person name="Hamidou F."/>
            <person name="Sanogo M.D."/>
            <person name="Zwaenepoel A."/>
            <person name="Wallace J."/>
            <person name="Van De Peer Y."/>
            <person name="Van Deynze A."/>
        </authorList>
    </citation>
    <scope>NUCLEOTIDE SEQUENCE</scope>
    <source>
        <tissue evidence="1">Leaves</tissue>
    </source>
</reference>
<evidence type="ECO:0000313" key="2">
    <source>
        <dbReference type="Proteomes" id="UP000636709"/>
    </source>
</evidence>
<name>A0A835FRD0_9POAL</name>
<comment type="caution">
    <text evidence="1">The sequence shown here is derived from an EMBL/GenBank/DDBJ whole genome shotgun (WGS) entry which is preliminary data.</text>
</comment>
<dbReference type="EMBL" id="JACEFO010000338">
    <property type="protein sequence ID" value="KAF8775036.1"/>
    <property type="molecule type" value="Genomic_DNA"/>
</dbReference>
<accession>A0A835FRD0</accession>
<gene>
    <name evidence="1" type="ORF">HU200_005086</name>
</gene>
<dbReference type="AlphaFoldDB" id="A0A835FRD0"/>
<keyword evidence="2" id="KW-1185">Reference proteome</keyword>
<sequence length="25" mass="3030">MFLRAREKFGSTIFREIIILAMWSL</sequence>
<evidence type="ECO:0000313" key="1">
    <source>
        <dbReference type="EMBL" id="KAF8775036.1"/>
    </source>
</evidence>
<organism evidence="1 2">
    <name type="scientific">Digitaria exilis</name>
    <dbReference type="NCBI Taxonomy" id="1010633"/>
    <lineage>
        <taxon>Eukaryota</taxon>
        <taxon>Viridiplantae</taxon>
        <taxon>Streptophyta</taxon>
        <taxon>Embryophyta</taxon>
        <taxon>Tracheophyta</taxon>
        <taxon>Spermatophyta</taxon>
        <taxon>Magnoliopsida</taxon>
        <taxon>Liliopsida</taxon>
        <taxon>Poales</taxon>
        <taxon>Poaceae</taxon>
        <taxon>PACMAD clade</taxon>
        <taxon>Panicoideae</taxon>
        <taxon>Panicodae</taxon>
        <taxon>Paniceae</taxon>
        <taxon>Anthephorinae</taxon>
        <taxon>Digitaria</taxon>
    </lineage>
</organism>
<dbReference type="Proteomes" id="UP000636709">
    <property type="component" value="Unassembled WGS sequence"/>
</dbReference>
<proteinExistence type="predicted"/>
<protein>
    <submittedName>
        <fullName evidence="1">Uncharacterized protein</fullName>
    </submittedName>
</protein>